<evidence type="ECO:0000313" key="3">
    <source>
        <dbReference type="Proteomes" id="UP001189429"/>
    </source>
</evidence>
<accession>A0ABN9R1L2</accession>
<keyword evidence="3" id="KW-1185">Reference proteome</keyword>
<dbReference type="Proteomes" id="UP001189429">
    <property type="component" value="Unassembled WGS sequence"/>
</dbReference>
<evidence type="ECO:0000256" key="1">
    <source>
        <dbReference type="SAM" id="MobiDB-lite"/>
    </source>
</evidence>
<reference evidence="2" key="1">
    <citation type="submission" date="2023-10" db="EMBL/GenBank/DDBJ databases">
        <authorList>
            <person name="Chen Y."/>
            <person name="Shah S."/>
            <person name="Dougan E. K."/>
            <person name="Thang M."/>
            <person name="Chan C."/>
        </authorList>
    </citation>
    <scope>NUCLEOTIDE SEQUENCE [LARGE SCALE GENOMIC DNA]</scope>
</reference>
<feature type="compositionally biased region" description="Pro residues" evidence="1">
    <location>
        <begin position="149"/>
        <end position="161"/>
    </location>
</feature>
<protein>
    <submittedName>
        <fullName evidence="2">Uncharacterized protein</fullName>
    </submittedName>
</protein>
<organism evidence="2 3">
    <name type="scientific">Prorocentrum cordatum</name>
    <dbReference type="NCBI Taxonomy" id="2364126"/>
    <lineage>
        <taxon>Eukaryota</taxon>
        <taxon>Sar</taxon>
        <taxon>Alveolata</taxon>
        <taxon>Dinophyceae</taxon>
        <taxon>Prorocentrales</taxon>
        <taxon>Prorocentraceae</taxon>
        <taxon>Prorocentrum</taxon>
    </lineage>
</organism>
<name>A0ABN9R1L2_9DINO</name>
<comment type="caution">
    <text evidence="2">The sequence shown here is derived from an EMBL/GenBank/DDBJ whole genome shotgun (WGS) entry which is preliminary data.</text>
</comment>
<dbReference type="EMBL" id="CAUYUJ010005191">
    <property type="protein sequence ID" value="CAK0812612.1"/>
    <property type="molecule type" value="Genomic_DNA"/>
</dbReference>
<evidence type="ECO:0000313" key="2">
    <source>
        <dbReference type="EMBL" id="CAK0812612.1"/>
    </source>
</evidence>
<proteinExistence type="predicted"/>
<sequence length="361" mass="38005">MPNSEPMTADLFLSLFGREKAPEALLGFGLPATTSAETSGNFGPSPQKLDKWPTWLIDRVQSSQPFTQMLVTLQKSWRFKVPGAGNAPLSRCKFVFSRLQVVRARDENVRGCVEDWGYAPLGMKGEAATGLAGESDAEDFGANEGNGPEPGPPRDNPPPKLAPADPRRFPANWNNRPRQIATGPPSEKESAPQQDIPQWGSPLLAPAGGNGATGRQRGEVAADSPAARGAGGAEGRSRKLTVQAVAVYSDESKSAVDIRAAVGGVAVHDDLARELSTRVFGDSRLGGCDRDAEDGAKVASEFQVGDEDEGVAAERGAVQAAIAAGSWPQVEAWLERHGVDAAVLASGESALSWRSRAASTL</sequence>
<gene>
    <name evidence="2" type="ORF">PCOR1329_LOCUS16864</name>
</gene>
<feature type="region of interest" description="Disordered" evidence="1">
    <location>
        <begin position="129"/>
        <end position="238"/>
    </location>
</feature>